<evidence type="ECO:0000313" key="3">
    <source>
        <dbReference type="Proteomes" id="UP000269374"/>
    </source>
</evidence>
<protein>
    <submittedName>
        <fullName evidence="2">Uncharacterized protein</fullName>
    </submittedName>
</protein>
<dbReference type="OrthoDB" id="2243924at2"/>
<keyword evidence="1" id="KW-0472">Membrane</keyword>
<dbReference type="EMBL" id="CP032627">
    <property type="protein sequence ID" value="AYG01527.1"/>
    <property type="molecule type" value="Genomic_DNA"/>
</dbReference>
<proteinExistence type="predicted"/>
<evidence type="ECO:0000313" key="2">
    <source>
        <dbReference type="EMBL" id="AYG01527.1"/>
    </source>
</evidence>
<keyword evidence="1" id="KW-1133">Transmembrane helix</keyword>
<dbReference type="RefSeq" id="WP_120772897.1">
    <property type="nucleotide sequence ID" value="NZ_CP032627.1"/>
</dbReference>
<accession>A0A387BKG6</accession>
<keyword evidence="3" id="KW-1185">Reference proteome</keyword>
<organism evidence="2 3">
    <name type="scientific">Lactococcus allomyrinae</name>
    <dbReference type="NCBI Taxonomy" id="2419773"/>
    <lineage>
        <taxon>Bacteria</taxon>
        <taxon>Bacillati</taxon>
        <taxon>Bacillota</taxon>
        <taxon>Bacilli</taxon>
        <taxon>Lactobacillales</taxon>
        <taxon>Streptococcaceae</taxon>
        <taxon>Lactococcus</taxon>
    </lineage>
</organism>
<name>A0A387BKG6_9LACT</name>
<dbReference type="Proteomes" id="UP000269374">
    <property type="component" value="Chromosome"/>
</dbReference>
<sequence>MSTWGVAFISLGLLLTAYRNWFGLVVIILGAVMMIVARNNKKKAAKLEQEKLQEHKETKIKSRK</sequence>
<gene>
    <name evidence="2" type="ORF">D7I46_10915</name>
</gene>
<dbReference type="KEGG" id="lact:D7I46_10915"/>
<evidence type="ECO:0000256" key="1">
    <source>
        <dbReference type="SAM" id="Phobius"/>
    </source>
</evidence>
<feature type="transmembrane region" description="Helical" evidence="1">
    <location>
        <begin position="20"/>
        <end position="37"/>
    </location>
</feature>
<dbReference type="AlphaFoldDB" id="A0A387BKG6"/>
<reference evidence="2 3" key="1">
    <citation type="submission" date="2018-09" db="EMBL/GenBank/DDBJ databases">
        <title>Genome sequencing of strain 1JSPR-7.</title>
        <authorList>
            <person name="Heo J."/>
            <person name="Kim S.-J."/>
            <person name="Kwon S.-W."/>
        </authorList>
    </citation>
    <scope>NUCLEOTIDE SEQUENCE [LARGE SCALE GENOMIC DNA]</scope>
    <source>
        <strain evidence="2 3">1JSPR-7</strain>
    </source>
</reference>
<keyword evidence="1" id="KW-0812">Transmembrane</keyword>